<gene>
    <name evidence="2" type="ORF">MsAm2_15960</name>
</gene>
<dbReference type="EMBL" id="CP131061">
    <property type="protein sequence ID" value="WNY27784.1"/>
    <property type="molecule type" value="Genomic_DNA"/>
</dbReference>
<proteinExistence type="predicted"/>
<sequence>MICMNLIRTPTLILLTKAVWMTSAVFIASKSYELSDSIFDTLRDIWNILTQSTNLTKENVCIGLLFLFFNISILLMYIAMCILIIYMENWINRFPIQPIQDTSNSLSERNKIGNFIIQNPRSSSCFVILLSLVAILWVLWL</sequence>
<keyword evidence="1" id="KW-0472">Membrane</keyword>
<name>A0AA96ZWH6_9EURY</name>
<accession>A0AA96ZWH6</accession>
<feature type="transmembrane region" description="Helical" evidence="1">
    <location>
        <begin position="12"/>
        <end position="29"/>
    </location>
</feature>
<feature type="transmembrane region" description="Helical" evidence="1">
    <location>
        <begin position="62"/>
        <end position="86"/>
    </location>
</feature>
<keyword evidence="1" id="KW-0812">Transmembrane</keyword>
<dbReference type="AlphaFoldDB" id="A0AA96ZWH6"/>
<protein>
    <submittedName>
        <fullName evidence="2">Uncharacterized protein</fullName>
    </submittedName>
</protein>
<evidence type="ECO:0000313" key="2">
    <source>
        <dbReference type="EMBL" id="WNY27784.1"/>
    </source>
</evidence>
<evidence type="ECO:0000313" key="3">
    <source>
        <dbReference type="Proteomes" id="UP001304970"/>
    </source>
</evidence>
<evidence type="ECO:0000256" key="1">
    <source>
        <dbReference type="SAM" id="Phobius"/>
    </source>
</evidence>
<feature type="transmembrane region" description="Helical" evidence="1">
    <location>
        <begin position="123"/>
        <end position="140"/>
    </location>
</feature>
<organism evidence="2 3">
    <name type="scientific">Methanolapillus ohkumae</name>
    <dbReference type="NCBI Taxonomy" id="3028298"/>
    <lineage>
        <taxon>Archaea</taxon>
        <taxon>Methanobacteriati</taxon>
        <taxon>Methanobacteriota</taxon>
        <taxon>Stenosarchaea group</taxon>
        <taxon>Methanomicrobia</taxon>
        <taxon>Methanosarcinales</taxon>
        <taxon>Methanosarcinaceae</taxon>
        <taxon>Methanolapillus</taxon>
    </lineage>
</organism>
<reference evidence="2 3" key="1">
    <citation type="submission" date="2023-07" db="EMBL/GenBank/DDBJ databases">
        <title>Closed genome sequence of Methanosarcinaceae archaeon Am2.</title>
        <authorList>
            <person name="Poehlein A."/>
            <person name="Protasov E."/>
            <person name="Platt K."/>
            <person name="Reeh H."/>
            <person name="Daniel R."/>
            <person name="Brune A."/>
        </authorList>
    </citation>
    <scope>NUCLEOTIDE SEQUENCE [LARGE SCALE GENOMIC DNA]</scope>
    <source>
        <strain evidence="2 3">Am2</strain>
    </source>
</reference>
<dbReference type="Proteomes" id="UP001304970">
    <property type="component" value="Chromosome"/>
</dbReference>
<keyword evidence="3" id="KW-1185">Reference proteome</keyword>
<keyword evidence="1" id="KW-1133">Transmembrane helix</keyword>